<dbReference type="Proteomes" id="UP000199516">
    <property type="component" value="Unassembled WGS sequence"/>
</dbReference>
<dbReference type="Pfam" id="PF10055">
    <property type="entry name" value="DUF2292"/>
    <property type="match status" value="1"/>
</dbReference>
<dbReference type="STRING" id="930128.SAMN05192532_101505"/>
<reference evidence="1 2" key="1">
    <citation type="submission" date="2016-10" db="EMBL/GenBank/DDBJ databases">
        <authorList>
            <person name="de Groot N.N."/>
        </authorList>
    </citation>
    <scope>NUCLEOTIDE SEQUENCE [LARGE SCALE GENOMIC DNA]</scope>
    <source>
        <strain evidence="1 2">DSM 23995</strain>
    </source>
</reference>
<protein>
    <recommendedName>
        <fullName evidence="3">DUF2292 domain-containing protein</fullName>
    </recommendedName>
</protein>
<sequence length="46" mass="5364">MKHSEELDDVFAKLKHLLKDLKFGSVILVVQDGKVVQLEKKEKMRL</sequence>
<dbReference type="RefSeq" id="WP_091656898.1">
    <property type="nucleotide sequence ID" value="NZ_FONT01000001.1"/>
</dbReference>
<evidence type="ECO:0000313" key="1">
    <source>
        <dbReference type="EMBL" id="SFE36269.1"/>
    </source>
</evidence>
<name>A0A1I1ZXF0_9BACI</name>
<organism evidence="1 2">
    <name type="scientific">Alteribacillus iranensis</name>
    <dbReference type="NCBI Taxonomy" id="930128"/>
    <lineage>
        <taxon>Bacteria</taxon>
        <taxon>Bacillati</taxon>
        <taxon>Bacillota</taxon>
        <taxon>Bacilli</taxon>
        <taxon>Bacillales</taxon>
        <taxon>Bacillaceae</taxon>
        <taxon>Alteribacillus</taxon>
    </lineage>
</organism>
<keyword evidence="2" id="KW-1185">Reference proteome</keyword>
<gene>
    <name evidence="1" type="ORF">SAMN05192532_101505</name>
</gene>
<dbReference type="OrthoDB" id="1684946at2"/>
<dbReference type="InterPro" id="IPR018743">
    <property type="entry name" value="DUF2292"/>
</dbReference>
<accession>A0A1I1ZXF0</accession>
<dbReference type="EMBL" id="FONT01000001">
    <property type="protein sequence ID" value="SFE36269.1"/>
    <property type="molecule type" value="Genomic_DNA"/>
</dbReference>
<dbReference type="AlphaFoldDB" id="A0A1I1ZXF0"/>
<evidence type="ECO:0008006" key="3">
    <source>
        <dbReference type="Google" id="ProtNLM"/>
    </source>
</evidence>
<evidence type="ECO:0000313" key="2">
    <source>
        <dbReference type="Proteomes" id="UP000199516"/>
    </source>
</evidence>
<proteinExistence type="predicted"/>